<dbReference type="GO" id="GO:0102096">
    <property type="term" value="F:decaprenyl-N-acetyl-alpha-D-glucosaminyl-pyrophosphate:dTDP-alpha-L-rhamnose rhamnosyltransferase activity"/>
    <property type="evidence" value="ECO:0007669"/>
    <property type="project" value="UniProtKB-EC"/>
</dbReference>
<evidence type="ECO:0000256" key="1">
    <source>
        <dbReference type="ARBA" id="ARBA00006739"/>
    </source>
</evidence>
<gene>
    <name evidence="5" type="primary">wbbL_1</name>
    <name evidence="5" type="ORF">Verru16b_01616</name>
</gene>
<accession>A0A1D8AUJ5</accession>
<keyword evidence="2 5" id="KW-0328">Glycosyltransferase</keyword>
<feature type="domain" description="Glycosyltransferase 2-like" evidence="4">
    <location>
        <begin position="10"/>
        <end position="135"/>
    </location>
</feature>
<keyword evidence="6" id="KW-1185">Reference proteome</keyword>
<evidence type="ECO:0000313" key="5">
    <source>
        <dbReference type="EMBL" id="AOS44553.1"/>
    </source>
</evidence>
<evidence type="ECO:0000256" key="2">
    <source>
        <dbReference type="ARBA" id="ARBA00022676"/>
    </source>
</evidence>
<evidence type="ECO:0000259" key="4">
    <source>
        <dbReference type="Pfam" id="PF00535"/>
    </source>
</evidence>
<dbReference type="Proteomes" id="UP000095228">
    <property type="component" value="Chromosome"/>
</dbReference>
<dbReference type="Gene3D" id="3.90.550.10">
    <property type="entry name" value="Spore Coat Polysaccharide Biosynthesis Protein SpsA, Chain A"/>
    <property type="match status" value="1"/>
</dbReference>
<dbReference type="STRING" id="1838286.Verru16b_01616"/>
<sequence>MNPDHQLCAVVVLYHPEPDVGENLRALVRECGRVVVADNGCPVDLRDRLEALPGVTWLPMDGNVGVATALNRGLAWARSQGLAWALTFDQDSRPEPGMVAALWRTAQAQPAAAVICPRVHEAGSVPANYRWVRRHPVLPGLFQRVACTGPDLPEVTMAVTSGSLFDLAAWDQLGRFDDGFFIDYIDTDYCLRVIRAGRTVAVAGGAVLQHRLGARQARVVLGRDFRPMNHAAFRHYYMARNRVAVWRRHALAVPHWAVFDFCFTWYNLARVLCFESQRGAKVQAILRGTWHGLQGRSGPIA</sequence>
<dbReference type="RefSeq" id="WP_069961791.1">
    <property type="nucleotide sequence ID" value="NZ_CP016094.1"/>
</dbReference>
<dbReference type="KEGG" id="obg:Verru16b_01616"/>
<dbReference type="AlphaFoldDB" id="A0A1D8AUJ5"/>
<dbReference type="InterPro" id="IPR029044">
    <property type="entry name" value="Nucleotide-diphossugar_trans"/>
</dbReference>
<dbReference type="PANTHER" id="PTHR43179:SF12">
    <property type="entry name" value="GALACTOFURANOSYLTRANSFERASE GLFT2"/>
    <property type="match status" value="1"/>
</dbReference>
<reference evidence="5 6" key="1">
    <citation type="submission" date="2016-06" db="EMBL/GenBank/DDBJ databases">
        <title>Three novel species with peptidoglycan cell walls form the new genus Lacunisphaera gen. nov. in the family Opitutaceae of the verrucomicrobial subdivision 4.</title>
        <authorList>
            <person name="Rast P."/>
            <person name="Gloeckner I."/>
            <person name="Jogler M."/>
            <person name="Boedeker C."/>
            <person name="Jeske O."/>
            <person name="Wiegand S."/>
            <person name="Reinhardt R."/>
            <person name="Schumann P."/>
            <person name="Rohde M."/>
            <person name="Spring S."/>
            <person name="Gloeckner F.O."/>
            <person name="Jogler C."/>
        </authorList>
    </citation>
    <scope>NUCLEOTIDE SEQUENCE [LARGE SCALE GENOMIC DNA]</scope>
    <source>
        <strain evidence="5 6">IG16b</strain>
    </source>
</reference>
<dbReference type="Pfam" id="PF00535">
    <property type="entry name" value="Glycos_transf_2"/>
    <property type="match status" value="1"/>
</dbReference>
<dbReference type="EMBL" id="CP016094">
    <property type="protein sequence ID" value="AOS44553.1"/>
    <property type="molecule type" value="Genomic_DNA"/>
</dbReference>
<evidence type="ECO:0000313" key="6">
    <source>
        <dbReference type="Proteomes" id="UP000095228"/>
    </source>
</evidence>
<dbReference type="CDD" id="cd02526">
    <property type="entry name" value="GT2_RfbF_like"/>
    <property type="match status" value="1"/>
</dbReference>
<proteinExistence type="inferred from homology"/>
<protein>
    <submittedName>
        <fullName evidence="5">N-acetylglucosaminyl-diphospho-decaprenol L-rhamnosyltransferase</fullName>
        <ecNumber evidence="5">2.4.1.289</ecNumber>
    </submittedName>
</protein>
<dbReference type="EC" id="2.4.1.289" evidence="5"/>
<organism evidence="5 6">
    <name type="scientific">Lacunisphaera limnophila</name>
    <dbReference type="NCBI Taxonomy" id="1838286"/>
    <lineage>
        <taxon>Bacteria</taxon>
        <taxon>Pseudomonadati</taxon>
        <taxon>Verrucomicrobiota</taxon>
        <taxon>Opitutia</taxon>
        <taxon>Opitutales</taxon>
        <taxon>Opitutaceae</taxon>
        <taxon>Lacunisphaera</taxon>
    </lineage>
</organism>
<evidence type="ECO:0000256" key="3">
    <source>
        <dbReference type="ARBA" id="ARBA00022679"/>
    </source>
</evidence>
<dbReference type="SUPFAM" id="SSF53448">
    <property type="entry name" value="Nucleotide-diphospho-sugar transferases"/>
    <property type="match status" value="1"/>
</dbReference>
<keyword evidence="3 5" id="KW-0808">Transferase</keyword>
<dbReference type="PANTHER" id="PTHR43179">
    <property type="entry name" value="RHAMNOSYLTRANSFERASE WBBL"/>
    <property type="match status" value="1"/>
</dbReference>
<dbReference type="OrthoDB" id="9813495at2"/>
<dbReference type="InterPro" id="IPR001173">
    <property type="entry name" value="Glyco_trans_2-like"/>
</dbReference>
<comment type="similarity">
    <text evidence="1">Belongs to the glycosyltransferase 2 family.</text>
</comment>
<name>A0A1D8AUJ5_9BACT</name>